<dbReference type="InterPro" id="IPR001478">
    <property type="entry name" value="PDZ"/>
</dbReference>
<dbReference type="SUPFAM" id="SSF50494">
    <property type="entry name" value="Trypsin-like serine proteases"/>
    <property type="match status" value="1"/>
</dbReference>
<evidence type="ECO:0000256" key="4">
    <source>
        <dbReference type="SAM" id="Phobius"/>
    </source>
</evidence>
<dbReference type="PANTHER" id="PTHR43343:SF3">
    <property type="entry name" value="PROTEASE DO-LIKE 8, CHLOROPLASTIC"/>
    <property type="match status" value="1"/>
</dbReference>
<dbReference type="SMART" id="SM00228">
    <property type="entry name" value="PDZ"/>
    <property type="match status" value="1"/>
</dbReference>
<keyword evidence="4" id="KW-0472">Membrane</keyword>
<evidence type="ECO:0000313" key="6">
    <source>
        <dbReference type="EMBL" id="CDZ23743.1"/>
    </source>
</evidence>
<accession>A0A078KMQ9</accession>
<keyword evidence="4" id="KW-0812">Transmembrane</keyword>
<dbReference type="GO" id="GO:0004252">
    <property type="term" value="F:serine-type endopeptidase activity"/>
    <property type="evidence" value="ECO:0007669"/>
    <property type="project" value="InterPro"/>
</dbReference>
<reference evidence="7" key="1">
    <citation type="submission" date="2014-07" db="EMBL/GenBank/DDBJ databases">
        <authorList>
            <person name="Wibberg D."/>
        </authorList>
    </citation>
    <scope>NUCLEOTIDE SEQUENCE [LARGE SCALE GENOMIC DNA]</scope>
    <source>
        <strain evidence="7">DG5</strain>
    </source>
</reference>
<dbReference type="Gene3D" id="2.40.10.120">
    <property type="match status" value="1"/>
</dbReference>
<feature type="region of interest" description="Disordered" evidence="3">
    <location>
        <begin position="459"/>
        <end position="487"/>
    </location>
</feature>
<dbReference type="Pfam" id="PF13180">
    <property type="entry name" value="PDZ_2"/>
    <property type="match status" value="1"/>
</dbReference>
<dbReference type="InterPro" id="IPR001940">
    <property type="entry name" value="Peptidase_S1C"/>
</dbReference>
<name>A0A078KMQ9_9FIRM</name>
<dbReference type="PRINTS" id="PR00834">
    <property type="entry name" value="PROTEASES2C"/>
</dbReference>
<keyword evidence="7" id="KW-1185">Reference proteome</keyword>
<dbReference type="InterPro" id="IPR051201">
    <property type="entry name" value="Chloro_Bact_Ser_Proteases"/>
</dbReference>
<keyword evidence="1" id="KW-0645">Protease</keyword>
<proteinExistence type="predicted"/>
<gene>
    <name evidence="6" type="ORF">CCDG5_0612</name>
</gene>
<sequence>MDNGFNNPQNSNNGEFNNRQDNNSNFDNSNSYGYNQSSFNSNTDYSNQSDSNSQYSQYGGNVQYKWNYDDYQKALNDQKKAADRSKKRRGLKPFLVTVCSVVGVAIIGLAIVGISSLASYNKSFNTSSLSNAGSLVLNSQPSSPSKATASSGSELTVEQVAAKLTPSVVGVEIYSLQSIEPTAEGSGIVMTSDGYIITNAHVIEGYKKIRIVMSDNKTYDTVKVIGSDTKSDIAVLKVNAAGLTPAVFGDSNQLKVGQAVIAIGNPGGLALASTVTNGIISGLNRTVSSTSNMTYIQTNALINPGNSGGPLVNMYGQVIGINTSKITEVGYEGIGFAIPISTAKPIIDSIIKYGYVTGRVKVGISVYPLSNTQAKWYNYPSGLYVEKIEPTSDAYAKGLRAKDIITKINGISLASDDSDTVFNTFYKEESKHKVGDTINLEVYRTESGSTFQISVKLEEDKGDDGTTAGNDNGNQNGNGSENEDNYSNFWRNFFR</sequence>
<keyword evidence="4" id="KW-1133">Transmembrane helix</keyword>
<evidence type="ECO:0000259" key="5">
    <source>
        <dbReference type="PROSITE" id="PS50106"/>
    </source>
</evidence>
<dbReference type="PROSITE" id="PS50106">
    <property type="entry name" value="PDZ"/>
    <property type="match status" value="1"/>
</dbReference>
<keyword evidence="2" id="KW-0378">Hydrolase</keyword>
<feature type="domain" description="PDZ" evidence="5">
    <location>
        <begin position="358"/>
        <end position="413"/>
    </location>
</feature>
<dbReference type="KEGG" id="ccel:CCDG5_0612"/>
<dbReference type="STRING" id="29343.CCDG5_0612"/>
<dbReference type="HOGENOM" id="CLU_020120_0_0_9"/>
<evidence type="ECO:0000256" key="3">
    <source>
        <dbReference type="SAM" id="MobiDB-lite"/>
    </source>
</evidence>
<dbReference type="InterPro" id="IPR009003">
    <property type="entry name" value="Peptidase_S1_PA"/>
</dbReference>
<dbReference type="AlphaFoldDB" id="A0A078KMQ9"/>
<evidence type="ECO:0000313" key="7">
    <source>
        <dbReference type="Proteomes" id="UP000032431"/>
    </source>
</evidence>
<dbReference type="EMBL" id="LM995447">
    <property type="protein sequence ID" value="CDZ23743.1"/>
    <property type="molecule type" value="Genomic_DNA"/>
</dbReference>
<dbReference type="PANTHER" id="PTHR43343">
    <property type="entry name" value="PEPTIDASE S12"/>
    <property type="match status" value="1"/>
</dbReference>
<protein>
    <submittedName>
        <fullName evidence="6">Peptidase S1 and S6 chymotrypsin/Hap</fullName>
    </submittedName>
</protein>
<feature type="transmembrane region" description="Helical" evidence="4">
    <location>
        <begin position="94"/>
        <end position="120"/>
    </location>
</feature>
<feature type="compositionally biased region" description="Low complexity" evidence="3">
    <location>
        <begin position="465"/>
        <end position="480"/>
    </location>
</feature>
<dbReference type="Pfam" id="PF13365">
    <property type="entry name" value="Trypsin_2"/>
    <property type="match status" value="1"/>
</dbReference>
<dbReference type="InterPro" id="IPR036034">
    <property type="entry name" value="PDZ_sf"/>
</dbReference>
<organism evidence="6 7">
    <name type="scientific">[Clostridium] cellulosi</name>
    <dbReference type="NCBI Taxonomy" id="29343"/>
    <lineage>
        <taxon>Bacteria</taxon>
        <taxon>Bacillati</taxon>
        <taxon>Bacillota</taxon>
        <taxon>Clostridia</taxon>
        <taxon>Eubacteriales</taxon>
        <taxon>Oscillospiraceae</taxon>
        <taxon>Oscillospiraceae incertae sedis</taxon>
    </lineage>
</organism>
<dbReference type="SUPFAM" id="SSF50156">
    <property type="entry name" value="PDZ domain-like"/>
    <property type="match status" value="1"/>
</dbReference>
<feature type="region of interest" description="Disordered" evidence="3">
    <location>
        <begin position="1"/>
        <end position="56"/>
    </location>
</feature>
<evidence type="ECO:0000256" key="1">
    <source>
        <dbReference type="ARBA" id="ARBA00022670"/>
    </source>
</evidence>
<dbReference type="Gene3D" id="2.30.42.10">
    <property type="match status" value="1"/>
</dbReference>
<evidence type="ECO:0000256" key="2">
    <source>
        <dbReference type="ARBA" id="ARBA00022801"/>
    </source>
</evidence>
<dbReference type="PATRIC" id="fig|29343.3.peg.636"/>
<dbReference type="GO" id="GO:0006508">
    <property type="term" value="P:proteolysis"/>
    <property type="evidence" value="ECO:0007669"/>
    <property type="project" value="UniProtKB-KW"/>
</dbReference>
<dbReference type="Proteomes" id="UP000032431">
    <property type="component" value="Chromosome I"/>
</dbReference>